<feature type="transmembrane region" description="Helical" evidence="4">
    <location>
        <begin position="108"/>
        <end position="129"/>
    </location>
</feature>
<dbReference type="EMBL" id="PHUF01000004">
    <property type="protein sequence ID" value="PKB14502.1"/>
    <property type="molecule type" value="Genomic_DNA"/>
</dbReference>
<dbReference type="InterPro" id="IPR020846">
    <property type="entry name" value="MFS_dom"/>
</dbReference>
<feature type="transmembrane region" description="Helical" evidence="4">
    <location>
        <begin position="141"/>
        <end position="160"/>
    </location>
</feature>
<dbReference type="Pfam" id="PF07690">
    <property type="entry name" value="MFS_1"/>
    <property type="match status" value="1"/>
</dbReference>
<feature type="transmembrane region" description="Helical" evidence="4">
    <location>
        <begin position="250"/>
        <end position="269"/>
    </location>
</feature>
<keyword evidence="1 4" id="KW-0812">Transmembrane</keyword>
<feature type="transmembrane region" description="Helical" evidence="4">
    <location>
        <begin position="83"/>
        <end position="102"/>
    </location>
</feature>
<feature type="transmembrane region" description="Helical" evidence="4">
    <location>
        <begin position="217"/>
        <end position="238"/>
    </location>
</feature>
<feature type="domain" description="Major facilitator superfamily (MFS) profile" evidence="5">
    <location>
        <begin position="212"/>
        <end position="392"/>
    </location>
</feature>
<dbReference type="PANTHER" id="PTHR23528:SF1">
    <property type="entry name" value="MAJOR FACILITATOR SUPERFAMILY (MFS) PROFILE DOMAIN-CONTAINING PROTEIN"/>
    <property type="match status" value="1"/>
</dbReference>
<evidence type="ECO:0000256" key="4">
    <source>
        <dbReference type="SAM" id="Phobius"/>
    </source>
</evidence>
<reference evidence="6 7" key="1">
    <citation type="submission" date="2017-11" db="EMBL/GenBank/DDBJ databases">
        <title>Genomic Encyclopedia of Type Strains, Phase III (KMG-III): the genomes of soil and plant-associated and newly described type strains.</title>
        <authorList>
            <person name="Whitman W."/>
        </authorList>
    </citation>
    <scope>NUCLEOTIDE SEQUENCE [LARGE SCALE GENOMIC DNA]</scope>
    <source>
        <strain evidence="6 7">CGMCC 1.12274</strain>
    </source>
</reference>
<protein>
    <submittedName>
        <fullName evidence="6">Na+/melibiose symporter-like transporter</fullName>
    </submittedName>
</protein>
<evidence type="ECO:0000313" key="7">
    <source>
        <dbReference type="Proteomes" id="UP000232587"/>
    </source>
</evidence>
<keyword evidence="2 4" id="KW-1133">Transmembrane helix</keyword>
<dbReference type="GO" id="GO:0022857">
    <property type="term" value="F:transmembrane transporter activity"/>
    <property type="evidence" value="ECO:0007669"/>
    <property type="project" value="InterPro"/>
</dbReference>
<organism evidence="6 7">
    <name type="scientific">Novosphingobium kunmingense</name>
    <dbReference type="NCBI Taxonomy" id="1211806"/>
    <lineage>
        <taxon>Bacteria</taxon>
        <taxon>Pseudomonadati</taxon>
        <taxon>Pseudomonadota</taxon>
        <taxon>Alphaproteobacteria</taxon>
        <taxon>Sphingomonadales</taxon>
        <taxon>Sphingomonadaceae</taxon>
        <taxon>Novosphingobium</taxon>
    </lineage>
</organism>
<dbReference type="OrthoDB" id="7428510at2"/>
<dbReference type="PANTHER" id="PTHR23528">
    <property type="match status" value="1"/>
</dbReference>
<evidence type="ECO:0000259" key="5">
    <source>
        <dbReference type="PROSITE" id="PS50850"/>
    </source>
</evidence>
<evidence type="ECO:0000256" key="1">
    <source>
        <dbReference type="ARBA" id="ARBA00022692"/>
    </source>
</evidence>
<dbReference type="AlphaFoldDB" id="A0A2N0H6F3"/>
<gene>
    <name evidence="6" type="ORF">B0I00_2092</name>
</gene>
<proteinExistence type="predicted"/>
<dbReference type="Gene3D" id="1.20.1250.20">
    <property type="entry name" value="MFS general substrate transporter like domains"/>
    <property type="match status" value="2"/>
</dbReference>
<dbReference type="InterPro" id="IPR036259">
    <property type="entry name" value="MFS_trans_sf"/>
</dbReference>
<evidence type="ECO:0000256" key="3">
    <source>
        <dbReference type="ARBA" id="ARBA00023136"/>
    </source>
</evidence>
<sequence length="392" mass="40869">MADQPGEARQTARFLYLYALAACGGAIAYVPFLTILLPLRVTALGSAQSLDIVAAIAFCGAVAASLGNIAFGWLSDRTGSRRAWIAAGLVLSSALLVAMPMARDAVTLIALIVVWQLALNMMLGPLSAWAGDLVPDAQKGLLGGLLAFAPAIGALSGSVVTIEGLSGPDGRLVIVAAAVIACVLPVLLLGQPRPMPQLMAPRSSDTPRAAKVVRGMWLARLLVQVSEASLFAFLLLWLRSIDPALHENRAAGIFTAVLSAAVLVALLVGRWSDRHDRPIEPLAAAAAVSALGLAIMALAPSMALALVGYAVFGLASSVFLALHSGQTLRVLPQPQHRGRDMGLFNLTNTTPSLIMPWLTLALVPRYGFDALFVVLTVLAASAALILAAMARR</sequence>
<evidence type="ECO:0000256" key="2">
    <source>
        <dbReference type="ARBA" id="ARBA00022989"/>
    </source>
</evidence>
<feature type="transmembrane region" description="Helical" evidence="4">
    <location>
        <begin position="304"/>
        <end position="322"/>
    </location>
</feature>
<dbReference type="Proteomes" id="UP000232587">
    <property type="component" value="Unassembled WGS sequence"/>
</dbReference>
<dbReference type="InterPro" id="IPR011701">
    <property type="entry name" value="MFS"/>
</dbReference>
<feature type="transmembrane region" description="Helical" evidence="4">
    <location>
        <begin position="281"/>
        <end position="298"/>
    </location>
</feature>
<feature type="domain" description="Major facilitator superfamily (MFS) profile" evidence="5">
    <location>
        <begin position="1"/>
        <end position="193"/>
    </location>
</feature>
<accession>A0A2N0H6F3</accession>
<evidence type="ECO:0000313" key="6">
    <source>
        <dbReference type="EMBL" id="PKB14502.1"/>
    </source>
</evidence>
<dbReference type="SUPFAM" id="SSF103473">
    <property type="entry name" value="MFS general substrate transporter"/>
    <property type="match status" value="1"/>
</dbReference>
<feature type="transmembrane region" description="Helical" evidence="4">
    <location>
        <begin position="343"/>
        <end position="364"/>
    </location>
</feature>
<comment type="caution">
    <text evidence="6">The sequence shown here is derived from an EMBL/GenBank/DDBJ whole genome shotgun (WGS) entry which is preliminary data.</text>
</comment>
<name>A0A2N0H6F3_9SPHN</name>
<feature type="transmembrane region" description="Helical" evidence="4">
    <location>
        <begin position="172"/>
        <end position="190"/>
    </location>
</feature>
<keyword evidence="3 4" id="KW-0472">Membrane</keyword>
<feature type="transmembrane region" description="Helical" evidence="4">
    <location>
        <begin position="370"/>
        <end position="390"/>
    </location>
</feature>
<dbReference type="RefSeq" id="WP_100867335.1">
    <property type="nucleotide sequence ID" value="NZ_PHUF01000004.1"/>
</dbReference>
<feature type="transmembrane region" description="Helical" evidence="4">
    <location>
        <begin position="12"/>
        <end position="32"/>
    </location>
</feature>
<keyword evidence="7" id="KW-1185">Reference proteome</keyword>
<feature type="transmembrane region" description="Helical" evidence="4">
    <location>
        <begin position="52"/>
        <end position="71"/>
    </location>
</feature>
<dbReference type="PROSITE" id="PS50850">
    <property type="entry name" value="MFS"/>
    <property type="match status" value="2"/>
</dbReference>